<gene>
    <name evidence="2" type="ORF">EV03_1832</name>
</gene>
<accession>A0A0A2C475</accession>
<dbReference type="InterPro" id="IPR029063">
    <property type="entry name" value="SAM-dependent_MTases_sf"/>
</dbReference>
<dbReference type="RefSeq" id="WP_036907057.1">
    <property type="nucleotide sequence ID" value="NZ_CP138967.1"/>
</dbReference>
<evidence type="ECO:0000259" key="1">
    <source>
        <dbReference type="Pfam" id="PF05430"/>
    </source>
</evidence>
<dbReference type="PANTHER" id="PTHR39963:SF1">
    <property type="entry name" value="MNMC-LIKE METHYLTRANSFERASE DOMAIN-CONTAINING PROTEIN"/>
    <property type="match status" value="1"/>
</dbReference>
<dbReference type="GO" id="GO:0008168">
    <property type="term" value="F:methyltransferase activity"/>
    <property type="evidence" value="ECO:0007669"/>
    <property type="project" value="UniProtKB-KW"/>
</dbReference>
<dbReference type="Pfam" id="PF05430">
    <property type="entry name" value="Methyltransf_30"/>
    <property type="match status" value="1"/>
</dbReference>
<dbReference type="SUPFAM" id="SSF53335">
    <property type="entry name" value="S-adenosyl-L-methionine-dependent methyltransferases"/>
    <property type="match status" value="1"/>
</dbReference>
<reference evidence="3" key="1">
    <citation type="journal article" date="2014" name="Sci. Data">
        <title>Genomes of diverse isolates of the marine cyanobacterium Prochlorococcus.</title>
        <authorList>
            <person name="Biller S."/>
            <person name="Berube P."/>
            <person name="Thompson J."/>
            <person name="Kelly L."/>
            <person name="Roggensack S."/>
            <person name="Awad L."/>
            <person name="Roache-Johnson K."/>
            <person name="Ding H."/>
            <person name="Giovannoni S.J."/>
            <person name="Moore L.R."/>
            <person name="Chisholm S.W."/>
        </authorList>
    </citation>
    <scope>NUCLEOTIDE SEQUENCE [LARGE SCALE GENOMIC DNA]</scope>
    <source>
        <strain evidence="3">PAC1</strain>
    </source>
</reference>
<dbReference type="Gene3D" id="3.40.50.150">
    <property type="entry name" value="Vaccinia Virus protein VP39"/>
    <property type="match status" value="1"/>
</dbReference>
<keyword evidence="2" id="KW-0489">Methyltransferase</keyword>
<proteinExistence type="predicted"/>
<dbReference type="PANTHER" id="PTHR39963">
    <property type="entry name" value="SLL0983 PROTEIN"/>
    <property type="match status" value="1"/>
</dbReference>
<organism evidence="2 3">
    <name type="scientific">Prochlorococcus marinus str. PAC1</name>
    <dbReference type="NCBI Taxonomy" id="59924"/>
    <lineage>
        <taxon>Bacteria</taxon>
        <taxon>Bacillati</taxon>
        <taxon>Cyanobacteriota</taxon>
        <taxon>Cyanophyceae</taxon>
        <taxon>Synechococcales</taxon>
        <taxon>Prochlorococcaceae</taxon>
        <taxon>Prochlorococcus</taxon>
    </lineage>
</organism>
<feature type="domain" description="MnmC-like methyltransferase" evidence="1">
    <location>
        <begin position="131"/>
        <end position="207"/>
    </location>
</feature>
<dbReference type="AlphaFoldDB" id="A0A0A2C475"/>
<keyword evidence="2" id="KW-0808">Transferase</keyword>
<name>A0A0A2C475_PROMR</name>
<dbReference type="GO" id="GO:0032259">
    <property type="term" value="P:methylation"/>
    <property type="evidence" value="ECO:0007669"/>
    <property type="project" value="UniProtKB-KW"/>
</dbReference>
<dbReference type="Proteomes" id="UP000030392">
    <property type="component" value="Unassembled WGS sequence"/>
</dbReference>
<comment type="caution">
    <text evidence="2">The sequence shown here is derived from an EMBL/GenBank/DDBJ whole genome shotgun (WGS) entry which is preliminary data.</text>
</comment>
<dbReference type="GO" id="GO:0016645">
    <property type="term" value="F:oxidoreductase activity, acting on the CH-NH group of donors"/>
    <property type="evidence" value="ECO:0007669"/>
    <property type="project" value="InterPro"/>
</dbReference>
<dbReference type="InterPro" id="IPR008471">
    <property type="entry name" value="MnmC-like_methylTransf"/>
</dbReference>
<protein>
    <submittedName>
        <fullName evidence="2">SAM-dependent methyltransferase</fullName>
        <ecNumber evidence="2">2.1.1.-</ecNumber>
    </submittedName>
</protein>
<sequence length="298" mass="34408">MDDYKKHTTKDGSLSLYSLSYEEGFHDKEGALRESINKYLLPAQLEEFYNAKKIVVLDVCMGLGYNTGCILEELLQRNIKIEWHGLEIDQKPLNLGLNEKIFQEIWSSKVLHFFNCLNISGNWTEGFNQGTIHWGDARQKIYEIQDSLRFDLILLDPFSPQKCPELWSEEFISLLTERLSTEGRLITYSTAASIRASFKRAGLNIYSIVPSTDDQRKWSSGTVAMKKKIEQQLIEKNCQIKELSTKEVEHLATRSSIPYRDPTGKGNSKEIISTREIEQSKSQLINTSSWRKRWNTAR</sequence>
<evidence type="ECO:0000313" key="3">
    <source>
        <dbReference type="Proteomes" id="UP000030392"/>
    </source>
</evidence>
<evidence type="ECO:0000313" key="2">
    <source>
        <dbReference type="EMBL" id="KGG19449.1"/>
    </source>
</evidence>
<dbReference type="EMBL" id="JNAX01000015">
    <property type="protein sequence ID" value="KGG19449.1"/>
    <property type="molecule type" value="Genomic_DNA"/>
</dbReference>
<dbReference type="EC" id="2.1.1.-" evidence="2"/>